<dbReference type="Pfam" id="PF12697">
    <property type="entry name" value="Abhydrolase_6"/>
    <property type="match status" value="1"/>
</dbReference>
<sequence>MRPVLGTAMYLHEVGNGRPVLFLHGNPTSSYLWRHVIAGRRPGWRCLAPDLIGMGRSARPAGLGYTFTEHAEHLDALLEDISQEHEPEDGVGTRDTDLTEDALAGVVVVGHDWGVALALELLRRRPEQISAVAVMEGHIQPLPGWEAFDPGGRELFQQLRTPGVGERMVLEENIFLERLLPAALQRSPGTDVLKQYASPYPDAASRRALLSWPRQIPIAGQPAETHAALNAAAQHASVSPVPKLLITAPGTPIVTPQVIDWCTRHLPHLTVAAVPGPAGHFLPEDQPDAVTDVLWQWLETLT</sequence>
<reference evidence="2" key="1">
    <citation type="submission" date="2021-11" db="EMBL/GenBank/DDBJ databases">
        <title>Streptomyces corallinus and Kineosporia corallina sp. nov., two new coral-derived marine actinobacteria.</title>
        <authorList>
            <person name="Buangrab K."/>
            <person name="Sutthacheep M."/>
            <person name="Yeemin T."/>
            <person name="Harunari E."/>
            <person name="Igarashi Y."/>
            <person name="Sripreechasak P."/>
            <person name="Kanchanasin P."/>
            <person name="Tanasupawat S."/>
            <person name="Phongsopitanun W."/>
        </authorList>
    </citation>
    <scope>NUCLEOTIDE SEQUENCE</scope>
    <source>
        <strain evidence="2">JCM 31032</strain>
    </source>
</reference>
<protein>
    <submittedName>
        <fullName evidence="2">Alpha/beta fold hydrolase</fullName>
    </submittedName>
</protein>
<keyword evidence="3" id="KW-1185">Reference proteome</keyword>
<accession>A0A9X1NIX6</accession>
<gene>
    <name evidence="2" type="ORF">LR394_33860</name>
</gene>
<dbReference type="Proteomes" id="UP001138997">
    <property type="component" value="Unassembled WGS sequence"/>
</dbReference>
<dbReference type="AlphaFoldDB" id="A0A9X1NIX6"/>
<dbReference type="PRINTS" id="PR00412">
    <property type="entry name" value="EPOXHYDRLASE"/>
</dbReference>
<organism evidence="2 3">
    <name type="scientific">Kineosporia babensis</name>
    <dbReference type="NCBI Taxonomy" id="499548"/>
    <lineage>
        <taxon>Bacteria</taxon>
        <taxon>Bacillati</taxon>
        <taxon>Actinomycetota</taxon>
        <taxon>Actinomycetes</taxon>
        <taxon>Kineosporiales</taxon>
        <taxon>Kineosporiaceae</taxon>
        <taxon>Kineosporia</taxon>
    </lineage>
</organism>
<evidence type="ECO:0000313" key="3">
    <source>
        <dbReference type="Proteomes" id="UP001138997"/>
    </source>
</evidence>
<feature type="domain" description="AB hydrolase-1" evidence="1">
    <location>
        <begin position="20"/>
        <end position="292"/>
    </location>
</feature>
<keyword evidence="2" id="KW-0378">Hydrolase</keyword>
<dbReference type="InterPro" id="IPR029058">
    <property type="entry name" value="AB_hydrolase_fold"/>
</dbReference>
<dbReference type="PANTHER" id="PTHR43798:SF24">
    <property type="entry name" value="CIS-3-ALKYL-4-ALKYLOXETAN-2-ONE DECARBOXYLASE"/>
    <property type="match status" value="1"/>
</dbReference>
<dbReference type="GO" id="GO:0016020">
    <property type="term" value="C:membrane"/>
    <property type="evidence" value="ECO:0007669"/>
    <property type="project" value="TreeGrafter"/>
</dbReference>
<dbReference type="EMBL" id="JAJOMB010000025">
    <property type="protein sequence ID" value="MCD5315892.1"/>
    <property type="molecule type" value="Genomic_DNA"/>
</dbReference>
<comment type="caution">
    <text evidence="2">The sequence shown here is derived from an EMBL/GenBank/DDBJ whole genome shotgun (WGS) entry which is preliminary data.</text>
</comment>
<dbReference type="PANTHER" id="PTHR43798">
    <property type="entry name" value="MONOACYLGLYCEROL LIPASE"/>
    <property type="match status" value="1"/>
</dbReference>
<evidence type="ECO:0000259" key="1">
    <source>
        <dbReference type="Pfam" id="PF12697"/>
    </source>
</evidence>
<dbReference type="Gene3D" id="3.40.50.1820">
    <property type="entry name" value="alpha/beta hydrolase"/>
    <property type="match status" value="1"/>
</dbReference>
<dbReference type="InterPro" id="IPR000073">
    <property type="entry name" value="AB_hydrolase_1"/>
</dbReference>
<dbReference type="InterPro" id="IPR050266">
    <property type="entry name" value="AB_hydrolase_sf"/>
</dbReference>
<dbReference type="InterPro" id="IPR000639">
    <property type="entry name" value="Epox_hydrolase-like"/>
</dbReference>
<evidence type="ECO:0000313" key="2">
    <source>
        <dbReference type="EMBL" id="MCD5315892.1"/>
    </source>
</evidence>
<dbReference type="GO" id="GO:0016787">
    <property type="term" value="F:hydrolase activity"/>
    <property type="evidence" value="ECO:0007669"/>
    <property type="project" value="UniProtKB-KW"/>
</dbReference>
<proteinExistence type="predicted"/>
<name>A0A9X1NIX6_9ACTN</name>
<dbReference type="SUPFAM" id="SSF53474">
    <property type="entry name" value="alpha/beta-Hydrolases"/>
    <property type="match status" value="1"/>
</dbReference>
<dbReference type="RefSeq" id="WP_231448775.1">
    <property type="nucleotide sequence ID" value="NZ_JAJOMB010000025.1"/>
</dbReference>